<accession>X7ZXE8</accession>
<reference evidence="1" key="1">
    <citation type="submission" date="2014-01" db="EMBL/GenBank/DDBJ databases">
        <authorList>
            <person name="Brown-Elliot B."/>
            <person name="Wallace R."/>
            <person name="Lenaerts A."/>
            <person name="Ordway D."/>
            <person name="DeGroote M.A."/>
            <person name="Parker T."/>
            <person name="Sizemore C."/>
            <person name="Tallon L.J."/>
            <person name="Sadzewicz L.K."/>
            <person name="Sengamalay N."/>
            <person name="Fraser C.M."/>
            <person name="Hine E."/>
            <person name="Shefchek K.A."/>
            <person name="Das S.P."/>
            <person name="Tettelin H."/>
        </authorList>
    </citation>
    <scope>NUCLEOTIDE SEQUENCE [LARGE SCALE GENOMIC DNA]</scope>
    <source>
        <strain evidence="1">4042</strain>
    </source>
</reference>
<dbReference type="GO" id="GO:0016757">
    <property type="term" value="F:glycosyltransferase activity"/>
    <property type="evidence" value="ECO:0007669"/>
    <property type="project" value="UniProtKB-KW"/>
</dbReference>
<keyword evidence="1" id="KW-0328">Glycosyltransferase</keyword>
<comment type="caution">
    <text evidence="1">The sequence shown here is derived from an EMBL/GenBank/DDBJ whole genome shotgun (WGS) entry which is preliminary data.</text>
</comment>
<keyword evidence="1" id="KW-0808">Transferase</keyword>
<gene>
    <name evidence="1" type="ORF">I553_5254</name>
</gene>
<dbReference type="EMBL" id="JAOB01000069">
    <property type="protein sequence ID" value="EUA23408.1"/>
    <property type="molecule type" value="Genomic_DNA"/>
</dbReference>
<sequence>MIAATEQSASRLCTACFDGAYPIELSSESVLGKNVIEHMLATAARGPCRPTLRSTRLLWLKTRYGALARRER</sequence>
<organism evidence="1">
    <name type="scientific">Mycobacterium xenopi 4042</name>
    <dbReference type="NCBI Taxonomy" id="1299334"/>
    <lineage>
        <taxon>Bacteria</taxon>
        <taxon>Bacillati</taxon>
        <taxon>Actinomycetota</taxon>
        <taxon>Actinomycetes</taxon>
        <taxon>Mycobacteriales</taxon>
        <taxon>Mycobacteriaceae</taxon>
        <taxon>Mycobacterium</taxon>
    </lineage>
</organism>
<protein>
    <submittedName>
        <fullName evidence="1">Putative amidophosphoribosyltransferase purF</fullName>
    </submittedName>
</protein>
<name>X7ZXE8_MYCXE</name>
<proteinExistence type="predicted"/>
<evidence type="ECO:0000313" key="1">
    <source>
        <dbReference type="EMBL" id="EUA23408.1"/>
    </source>
</evidence>
<dbReference type="PATRIC" id="fig|1299334.3.peg.7209"/>
<dbReference type="AlphaFoldDB" id="X7ZXE8"/>